<evidence type="ECO:0000313" key="3">
    <source>
        <dbReference type="Proteomes" id="UP000317835"/>
    </source>
</evidence>
<evidence type="ECO:0000256" key="1">
    <source>
        <dbReference type="SAM" id="MobiDB-lite"/>
    </source>
</evidence>
<protein>
    <recommendedName>
        <fullName evidence="4">Twin-arginine translocation signal domain-containing protein</fullName>
    </recommendedName>
</protein>
<dbReference type="PROSITE" id="PS51318">
    <property type="entry name" value="TAT"/>
    <property type="match status" value="1"/>
</dbReference>
<evidence type="ECO:0000313" key="2">
    <source>
        <dbReference type="EMBL" id="QDV38225.1"/>
    </source>
</evidence>
<dbReference type="Proteomes" id="UP000317835">
    <property type="component" value="Chromosome"/>
</dbReference>
<dbReference type="OrthoDB" id="176343at2"/>
<evidence type="ECO:0008006" key="4">
    <source>
        <dbReference type="Google" id="ProtNLM"/>
    </source>
</evidence>
<keyword evidence="3" id="KW-1185">Reference proteome</keyword>
<dbReference type="KEGG" id="tpla:ElP_61760"/>
<gene>
    <name evidence="2" type="ORF">ElP_61760</name>
</gene>
<reference evidence="2 3" key="1">
    <citation type="submission" date="2019-02" db="EMBL/GenBank/DDBJ databases">
        <title>Deep-cultivation of Planctomycetes and their phenomic and genomic characterization uncovers novel biology.</title>
        <authorList>
            <person name="Wiegand S."/>
            <person name="Jogler M."/>
            <person name="Boedeker C."/>
            <person name="Pinto D."/>
            <person name="Vollmers J."/>
            <person name="Rivas-Marin E."/>
            <person name="Kohn T."/>
            <person name="Peeters S.H."/>
            <person name="Heuer A."/>
            <person name="Rast P."/>
            <person name="Oberbeckmann S."/>
            <person name="Bunk B."/>
            <person name="Jeske O."/>
            <person name="Meyerdierks A."/>
            <person name="Storesund J.E."/>
            <person name="Kallscheuer N."/>
            <person name="Luecker S."/>
            <person name="Lage O.M."/>
            <person name="Pohl T."/>
            <person name="Merkel B.J."/>
            <person name="Hornburger P."/>
            <person name="Mueller R.-W."/>
            <person name="Bruemmer F."/>
            <person name="Labrenz M."/>
            <person name="Spormann A.M."/>
            <person name="Op den Camp H."/>
            <person name="Overmann J."/>
            <person name="Amann R."/>
            <person name="Jetten M.S.M."/>
            <person name="Mascher T."/>
            <person name="Medema M.H."/>
            <person name="Devos D.P."/>
            <person name="Kaster A.-K."/>
            <person name="Ovreas L."/>
            <person name="Rohde M."/>
            <person name="Galperin M.Y."/>
            <person name="Jogler C."/>
        </authorList>
    </citation>
    <scope>NUCLEOTIDE SEQUENCE [LARGE SCALE GENOMIC DNA]</scope>
    <source>
        <strain evidence="2 3">ElP</strain>
    </source>
</reference>
<sequence length="509" mass="56179">MSFPLDRRRFLRSAATGGALAGLGDLAFLSRLRPVSAEEARLDPDVVRLRPEIEPLVRLIEQAPRDRLLEEVAGRLRQGTGYREVLAALLLAGVRNVEPRPSVGHKFHAVLVVNSAHLASLGSPDSDRWLPIFWALDYFKSSQAEDDRERGWTMAPVDESAVPPARKAREAFLGAMGRWDEPAADAAVASLARTAGLNETYELFFRLGARDFRSIGHKAIFVANSYRTLQCIGYQHAEPVLRSLAYALLMHEDGNPAERDAPADRPWRQNQERAGRIREDWRGGDPDPGATAELLDVLRSGTEEDAPEAVVDLLNRGVAPQSIWDALLGGAGELIMRQPGIASLHAATSTNALHFAYQASHDDETRRLLMLQNAAFLPMFHEEMTRRGEVRDLRIDILEPESTAEGGAGAIEEIFAEAGRDRTAAARKALAYLQAGQDPRDLIDAARRLVFLKGNDSHDYKYSSAALEDYDHASPAWRDRYLASSLFLLPASGDEDNGLVERTRAALRA</sequence>
<proteinExistence type="predicted"/>
<dbReference type="AlphaFoldDB" id="A0A518HBI7"/>
<organism evidence="2 3">
    <name type="scientific">Tautonia plasticadhaerens</name>
    <dbReference type="NCBI Taxonomy" id="2527974"/>
    <lineage>
        <taxon>Bacteria</taxon>
        <taxon>Pseudomonadati</taxon>
        <taxon>Planctomycetota</taxon>
        <taxon>Planctomycetia</taxon>
        <taxon>Isosphaerales</taxon>
        <taxon>Isosphaeraceae</taxon>
        <taxon>Tautonia</taxon>
    </lineage>
</organism>
<dbReference type="EMBL" id="CP036426">
    <property type="protein sequence ID" value="QDV38225.1"/>
    <property type="molecule type" value="Genomic_DNA"/>
</dbReference>
<dbReference type="InterPro" id="IPR006311">
    <property type="entry name" value="TAT_signal"/>
</dbReference>
<accession>A0A518HBI7</accession>
<feature type="region of interest" description="Disordered" evidence="1">
    <location>
        <begin position="255"/>
        <end position="289"/>
    </location>
</feature>
<dbReference type="RefSeq" id="WP_145276558.1">
    <property type="nucleotide sequence ID" value="NZ_CP036426.1"/>
</dbReference>
<name>A0A518HBI7_9BACT</name>
<feature type="compositionally biased region" description="Basic and acidic residues" evidence="1">
    <location>
        <begin position="255"/>
        <end position="285"/>
    </location>
</feature>